<dbReference type="Pfam" id="PF00905">
    <property type="entry name" value="Transpeptidase"/>
    <property type="match status" value="1"/>
</dbReference>
<dbReference type="PANTHER" id="PTHR30627">
    <property type="entry name" value="PEPTIDOGLYCAN D,D-TRANSPEPTIDASE"/>
    <property type="match status" value="1"/>
</dbReference>
<protein>
    <submittedName>
        <fullName evidence="18">Penicillin-binding protein 2</fullName>
    </submittedName>
</protein>
<evidence type="ECO:0000256" key="6">
    <source>
        <dbReference type="ARBA" id="ARBA00022670"/>
    </source>
</evidence>
<dbReference type="RefSeq" id="WP_338604086.1">
    <property type="nucleotide sequence ID" value="NZ_AP028679.1"/>
</dbReference>
<name>A0AAU9E751_9BACT</name>
<dbReference type="InterPro" id="IPR001460">
    <property type="entry name" value="PCN-bd_Tpept"/>
</dbReference>
<keyword evidence="6" id="KW-0645">Protease</keyword>
<dbReference type="SUPFAM" id="SSF56601">
    <property type="entry name" value="beta-lactamase/transpeptidase-like"/>
    <property type="match status" value="1"/>
</dbReference>
<keyword evidence="13" id="KW-0961">Cell wall biogenesis/degradation</keyword>
<evidence type="ECO:0000256" key="3">
    <source>
        <dbReference type="ARBA" id="ARBA00022475"/>
    </source>
</evidence>
<dbReference type="Gene3D" id="3.40.710.10">
    <property type="entry name" value="DD-peptidase/beta-lactamase superfamily"/>
    <property type="match status" value="1"/>
</dbReference>
<evidence type="ECO:0000256" key="14">
    <source>
        <dbReference type="SAM" id="MobiDB-lite"/>
    </source>
</evidence>
<dbReference type="GO" id="GO:0009002">
    <property type="term" value="F:serine-type D-Ala-D-Ala carboxypeptidase activity"/>
    <property type="evidence" value="ECO:0007669"/>
    <property type="project" value="InterPro"/>
</dbReference>
<proteinExistence type="predicted"/>
<sequence length="662" mass="71846">MSLGQIPKPASVGGRGLEPGENPNVRKALLTAAVVVGLALMVLLGRLWYLQLLKGEYFRLLSENNRIRLVDLAPSRGLIFDSEGRLLADNRPAFTLAVIPEDVADWATLTRRLHNLVGLEPEEVAKARRAAQGQPPFKPVVLRNHLDREQLALVETFRYELPGVKVLVRYQRAYLAPRLASHVIGYLGEINQEELEKSNRAVYRMGDWVGRYGLEKSRERVLHGRRGARQVEVDALGREIKLLKEVPASRGADLTLSINLDLQKAAAKALGDRVGAVAALDPRDGKVLCLYSSPAFDPNDFITGMTTEEWKKLSDDERHPLKDRSISGMYPPGSTYKIITSAAGLAEGAINLTTSFFCAGQMPFGRRSYLCWAYKKGGHGHTDIHKAIRESCDVFFYKTGLKLGVDRLAKWARAFGLGRPTGISLPHESPGLVPDSKWKKKRFKEAWQEGETLSLAIGQSFTLVTPLQLARMTAVVANGGMLVTPTLVKTVTPPGGEPVPAPEPVKTRVPIAPEHLKTIVSGLSGVVNEPHGTARRARLPGITVGGKTGTAQVVALKFEKSFGKAENVPWKYRSHALFVAFAPVENPTIAVGVVVEHGGHGGSDAAPVAAAVMRAYFGIPEPEPPQPPQAAQPKPKPQPKAKPTPKAKPQPKKKPAGRGAGA</sequence>
<reference evidence="19" key="1">
    <citation type="journal article" date="2023" name="Arch. Microbiol.">
        <title>Desulfoferula mesophilus gen. nov. sp. nov., a mesophilic sulfate-reducing bacterium isolated from a brackish lake sediment.</title>
        <authorList>
            <person name="Watanabe T."/>
            <person name="Yabe T."/>
            <person name="Tsuji J.M."/>
            <person name="Fukui M."/>
        </authorList>
    </citation>
    <scope>NUCLEOTIDE SEQUENCE [LARGE SCALE GENOMIC DNA]</scope>
    <source>
        <strain evidence="19">12FAK</strain>
    </source>
</reference>
<feature type="transmembrane region" description="Helical" evidence="15">
    <location>
        <begin position="28"/>
        <end position="49"/>
    </location>
</feature>
<keyword evidence="7 15" id="KW-0812">Transmembrane</keyword>
<keyword evidence="8" id="KW-0378">Hydrolase</keyword>
<dbReference type="GO" id="GO:0071972">
    <property type="term" value="F:peptidoglycan L,D-transpeptidase activity"/>
    <property type="evidence" value="ECO:0007669"/>
    <property type="project" value="TreeGrafter"/>
</dbReference>
<dbReference type="NCBIfam" id="TIGR03423">
    <property type="entry name" value="pbp2_mrdA"/>
    <property type="match status" value="1"/>
</dbReference>
<comment type="subcellular location">
    <subcellularLocation>
        <location evidence="2">Cell membrane</location>
    </subcellularLocation>
    <subcellularLocation>
        <location evidence="1">Membrane</location>
        <topology evidence="1">Single-pass membrane protein</topology>
    </subcellularLocation>
</comment>
<evidence type="ECO:0000256" key="13">
    <source>
        <dbReference type="ARBA" id="ARBA00023316"/>
    </source>
</evidence>
<keyword evidence="10" id="KW-0573">Peptidoglycan synthesis</keyword>
<evidence type="ECO:0000313" key="18">
    <source>
        <dbReference type="EMBL" id="BEQ12976.1"/>
    </source>
</evidence>
<evidence type="ECO:0000256" key="8">
    <source>
        <dbReference type="ARBA" id="ARBA00022801"/>
    </source>
</evidence>
<feature type="domain" description="Penicillin-binding protein transpeptidase" evidence="16">
    <location>
        <begin position="275"/>
        <end position="613"/>
    </location>
</feature>
<feature type="domain" description="Penicillin-binding protein dimerisation" evidence="17">
    <location>
        <begin position="73"/>
        <end position="241"/>
    </location>
</feature>
<dbReference type="GO" id="GO:0071555">
    <property type="term" value="P:cell wall organization"/>
    <property type="evidence" value="ECO:0007669"/>
    <property type="project" value="UniProtKB-KW"/>
</dbReference>
<accession>A0AAU9E751</accession>
<dbReference type="KEGG" id="dmp:FAK_00420"/>
<evidence type="ECO:0000256" key="7">
    <source>
        <dbReference type="ARBA" id="ARBA00022692"/>
    </source>
</evidence>
<dbReference type="Gene3D" id="3.30.1390.30">
    <property type="entry name" value="Penicillin-binding protein 2a, domain 3"/>
    <property type="match status" value="1"/>
</dbReference>
<dbReference type="EMBL" id="AP028679">
    <property type="protein sequence ID" value="BEQ12976.1"/>
    <property type="molecule type" value="Genomic_DNA"/>
</dbReference>
<evidence type="ECO:0000259" key="16">
    <source>
        <dbReference type="Pfam" id="PF00905"/>
    </source>
</evidence>
<dbReference type="FunFam" id="3.40.710.10:FF:000024">
    <property type="entry name" value="Penicillin-binding protein 2"/>
    <property type="match status" value="1"/>
</dbReference>
<evidence type="ECO:0000259" key="17">
    <source>
        <dbReference type="Pfam" id="PF03717"/>
    </source>
</evidence>
<evidence type="ECO:0000256" key="12">
    <source>
        <dbReference type="ARBA" id="ARBA00023136"/>
    </source>
</evidence>
<dbReference type="SUPFAM" id="SSF56519">
    <property type="entry name" value="Penicillin binding protein dimerisation domain"/>
    <property type="match status" value="1"/>
</dbReference>
<organism evidence="18 19">
    <name type="scientific">Desulfoferula mesophila</name>
    <dbReference type="NCBI Taxonomy" id="3058419"/>
    <lineage>
        <taxon>Bacteria</taxon>
        <taxon>Pseudomonadati</taxon>
        <taxon>Thermodesulfobacteriota</taxon>
        <taxon>Desulfarculia</taxon>
        <taxon>Desulfarculales</taxon>
        <taxon>Desulfarculaceae</taxon>
        <taxon>Desulfoferula</taxon>
    </lineage>
</organism>
<dbReference type="GO" id="GO:0008360">
    <property type="term" value="P:regulation of cell shape"/>
    <property type="evidence" value="ECO:0007669"/>
    <property type="project" value="UniProtKB-KW"/>
</dbReference>
<dbReference type="Proteomes" id="UP001366166">
    <property type="component" value="Chromosome"/>
</dbReference>
<dbReference type="InterPro" id="IPR036138">
    <property type="entry name" value="PBP_dimer_sf"/>
</dbReference>
<evidence type="ECO:0000256" key="10">
    <source>
        <dbReference type="ARBA" id="ARBA00022984"/>
    </source>
</evidence>
<dbReference type="InterPro" id="IPR005311">
    <property type="entry name" value="PBP_dimer"/>
</dbReference>
<keyword evidence="12 15" id="KW-0472">Membrane</keyword>
<keyword evidence="3" id="KW-1003">Cell membrane</keyword>
<dbReference type="Pfam" id="PF03717">
    <property type="entry name" value="PBP_dimer"/>
    <property type="match status" value="1"/>
</dbReference>
<dbReference type="PANTHER" id="PTHR30627:SF2">
    <property type="entry name" value="PEPTIDOGLYCAN D,D-TRANSPEPTIDASE MRDA"/>
    <property type="match status" value="1"/>
</dbReference>
<evidence type="ECO:0000256" key="2">
    <source>
        <dbReference type="ARBA" id="ARBA00004236"/>
    </source>
</evidence>
<evidence type="ECO:0000256" key="4">
    <source>
        <dbReference type="ARBA" id="ARBA00022519"/>
    </source>
</evidence>
<dbReference type="GO" id="GO:0009252">
    <property type="term" value="P:peptidoglycan biosynthetic process"/>
    <property type="evidence" value="ECO:0007669"/>
    <property type="project" value="UniProtKB-KW"/>
</dbReference>
<feature type="compositionally biased region" description="Basic residues" evidence="14">
    <location>
        <begin position="637"/>
        <end position="656"/>
    </location>
</feature>
<dbReference type="Gene3D" id="3.90.1310.10">
    <property type="entry name" value="Penicillin-binding protein 2a (Domain 2)"/>
    <property type="match status" value="1"/>
</dbReference>
<dbReference type="GO" id="GO:0006508">
    <property type="term" value="P:proteolysis"/>
    <property type="evidence" value="ECO:0007669"/>
    <property type="project" value="UniProtKB-KW"/>
</dbReference>
<keyword evidence="5" id="KW-0121">Carboxypeptidase</keyword>
<dbReference type="AlphaFoldDB" id="A0AAU9E751"/>
<evidence type="ECO:0000313" key="19">
    <source>
        <dbReference type="Proteomes" id="UP001366166"/>
    </source>
</evidence>
<dbReference type="GO" id="GO:0005886">
    <property type="term" value="C:plasma membrane"/>
    <property type="evidence" value="ECO:0007669"/>
    <property type="project" value="UniProtKB-SubCell"/>
</dbReference>
<dbReference type="InterPro" id="IPR050515">
    <property type="entry name" value="Beta-lactam/transpept"/>
</dbReference>
<evidence type="ECO:0000256" key="9">
    <source>
        <dbReference type="ARBA" id="ARBA00022960"/>
    </source>
</evidence>
<keyword evidence="9" id="KW-0133">Cell shape</keyword>
<keyword evidence="4" id="KW-0997">Cell inner membrane</keyword>
<dbReference type="GO" id="GO:0008658">
    <property type="term" value="F:penicillin binding"/>
    <property type="evidence" value="ECO:0007669"/>
    <property type="project" value="InterPro"/>
</dbReference>
<keyword evidence="19" id="KW-1185">Reference proteome</keyword>
<evidence type="ECO:0000256" key="1">
    <source>
        <dbReference type="ARBA" id="ARBA00004167"/>
    </source>
</evidence>
<evidence type="ECO:0000256" key="15">
    <source>
        <dbReference type="SAM" id="Phobius"/>
    </source>
</evidence>
<gene>
    <name evidence="18" type="primary">mrdA</name>
    <name evidence="18" type="ORF">FAK_00420</name>
</gene>
<feature type="region of interest" description="Disordered" evidence="14">
    <location>
        <begin position="618"/>
        <end position="662"/>
    </location>
</feature>
<dbReference type="InterPro" id="IPR012338">
    <property type="entry name" value="Beta-lactam/transpept-like"/>
</dbReference>
<evidence type="ECO:0000256" key="11">
    <source>
        <dbReference type="ARBA" id="ARBA00022989"/>
    </source>
</evidence>
<feature type="compositionally biased region" description="Pro residues" evidence="14">
    <location>
        <begin position="621"/>
        <end position="636"/>
    </location>
</feature>
<keyword evidence="11 15" id="KW-1133">Transmembrane helix</keyword>
<dbReference type="InterPro" id="IPR017790">
    <property type="entry name" value="Penicillin-binding_protein_2"/>
</dbReference>
<evidence type="ECO:0000256" key="5">
    <source>
        <dbReference type="ARBA" id="ARBA00022645"/>
    </source>
</evidence>